<dbReference type="PROSITE" id="PS50801">
    <property type="entry name" value="STAS"/>
    <property type="match status" value="1"/>
</dbReference>
<dbReference type="RefSeq" id="WP_075442199.1">
    <property type="nucleotide sequence ID" value="NZ_FOQK01000003.1"/>
</dbReference>
<dbReference type="InterPro" id="IPR002645">
    <property type="entry name" value="STAS_dom"/>
</dbReference>
<reference evidence="4 5" key="1">
    <citation type="submission" date="2016-10" db="EMBL/GenBank/DDBJ databases">
        <authorList>
            <person name="de Groot N.N."/>
        </authorList>
    </citation>
    <scope>NUCLEOTIDE SEQUENCE [LARGE SCALE GENOMIC DNA]</scope>
    <source>
        <strain evidence="4 5">Z108</strain>
    </source>
</reference>
<dbReference type="CDD" id="cd07043">
    <property type="entry name" value="STAS_anti-anti-sigma_factors"/>
    <property type="match status" value="1"/>
</dbReference>
<dbReference type="AlphaFoldDB" id="A0A1I3CH07"/>
<sequence length="99" mass="10830">MEIKKEKNGTELTLALAGRLDAATAPELDACVKQEIAGITALTLDFSALEYIASAGLRVLLVAEKLMRKQGKMTLVHVNPNVREVLDMTGFLQFLNVEE</sequence>
<evidence type="ECO:0000256" key="2">
    <source>
        <dbReference type="RuleBase" id="RU003749"/>
    </source>
</evidence>
<organism evidence="4 5">
    <name type="scientific">Selenomonas ruminantium</name>
    <dbReference type="NCBI Taxonomy" id="971"/>
    <lineage>
        <taxon>Bacteria</taxon>
        <taxon>Bacillati</taxon>
        <taxon>Bacillota</taxon>
        <taxon>Negativicutes</taxon>
        <taxon>Selenomonadales</taxon>
        <taxon>Selenomonadaceae</taxon>
        <taxon>Selenomonas</taxon>
    </lineage>
</organism>
<proteinExistence type="inferred from homology"/>
<dbReference type="GO" id="GO:0043856">
    <property type="term" value="F:anti-sigma factor antagonist activity"/>
    <property type="evidence" value="ECO:0007669"/>
    <property type="project" value="InterPro"/>
</dbReference>
<dbReference type="NCBIfam" id="TIGR00377">
    <property type="entry name" value="ant_ant_sig"/>
    <property type="match status" value="1"/>
</dbReference>
<dbReference type="EMBL" id="FOQK01000003">
    <property type="protein sequence ID" value="SFH73371.1"/>
    <property type="molecule type" value="Genomic_DNA"/>
</dbReference>
<dbReference type="OrthoDB" id="9794628at2"/>
<dbReference type="Gene3D" id="3.30.750.24">
    <property type="entry name" value="STAS domain"/>
    <property type="match status" value="1"/>
</dbReference>
<gene>
    <name evidence="4" type="ORF">SAMN04487861_103112</name>
</gene>
<dbReference type="PANTHER" id="PTHR33495">
    <property type="entry name" value="ANTI-SIGMA FACTOR ANTAGONIST TM_1081-RELATED-RELATED"/>
    <property type="match status" value="1"/>
</dbReference>
<name>A0A1I3CH07_SELRU</name>
<comment type="similarity">
    <text evidence="1 2">Belongs to the anti-sigma-factor antagonist family.</text>
</comment>
<evidence type="ECO:0000259" key="3">
    <source>
        <dbReference type="PROSITE" id="PS50801"/>
    </source>
</evidence>
<dbReference type="InterPro" id="IPR003658">
    <property type="entry name" value="Anti-sigma_ant"/>
</dbReference>
<dbReference type="InterPro" id="IPR036513">
    <property type="entry name" value="STAS_dom_sf"/>
</dbReference>
<evidence type="ECO:0000313" key="4">
    <source>
        <dbReference type="EMBL" id="SFH73371.1"/>
    </source>
</evidence>
<accession>A0A1I3CH07</accession>
<dbReference type="SUPFAM" id="SSF52091">
    <property type="entry name" value="SpoIIaa-like"/>
    <property type="match status" value="1"/>
</dbReference>
<dbReference type="Pfam" id="PF01740">
    <property type="entry name" value="STAS"/>
    <property type="match status" value="1"/>
</dbReference>
<feature type="domain" description="STAS" evidence="3">
    <location>
        <begin position="1"/>
        <end position="99"/>
    </location>
</feature>
<dbReference type="Proteomes" id="UP000183639">
    <property type="component" value="Unassembled WGS sequence"/>
</dbReference>
<protein>
    <recommendedName>
        <fullName evidence="2">Anti-sigma factor antagonist</fullName>
    </recommendedName>
</protein>
<evidence type="ECO:0000313" key="5">
    <source>
        <dbReference type="Proteomes" id="UP000183639"/>
    </source>
</evidence>
<evidence type="ECO:0000256" key="1">
    <source>
        <dbReference type="ARBA" id="ARBA00009013"/>
    </source>
</evidence>